<protein>
    <submittedName>
        <fullName evidence="7">Uncharacterized protein</fullName>
    </submittedName>
</protein>
<comment type="similarity">
    <text evidence="1">Belongs to the peptidase S28 family.</text>
</comment>
<keyword evidence="5" id="KW-0325">Glycoprotein</keyword>
<dbReference type="PANTHER" id="PTHR11010">
    <property type="entry name" value="PROTEASE S28 PRO-X CARBOXYPEPTIDASE-RELATED"/>
    <property type="match status" value="1"/>
</dbReference>
<evidence type="ECO:0000313" key="8">
    <source>
        <dbReference type="Proteomes" id="UP001337655"/>
    </source>
</evidence>
<dbReference type="SUPFAM" id="SSF53474">
    <property type="entry name" value="alpha/beta-Hydrolases"/>
    <property type="match status" value="1"/>
</dbReference>
<keyword evidence="4" id="KW-0378">Hydrolase</keyword>
<dbReference type="RefSeq" id="XP_064663008.1">
    <property type="nucleotide sequence ID" value="XM_064798681.1"/>
</dbReference>
<accession>A0AAV9PNN3</accession>
<organism evidence="7 8">
    <name type="scientific">Saxophila tyrrhenica</name>
    <dbReference type="NCBI Taxonomy" id="1690608"/>
    <lineage>
        <taxon>Eukaryota</taxon>
        <taxon>Fungi</taxon>
        <taxon>Dikarya</taxon>
        <taxon>Ascomycota</taxon>
        <taxon>Pezizomycotina</taxon>
        <taxon>Dothideomycetes</taxon>
        <taxon>Dothideomycetidae</taxon>
        <taxon>Mycosphaerellales</taxon>
        <taxon>Extremaceae</taxon>
        <taxon>Saxophila</taxon>
    </lineage>
</organism>
<evidence type="ECO:0000256" key="2">
    <source>
        <dbReference type="ARBA" id="ARBA00022670"/>
    </source>
</evidence>
<comment type="caution">
    <text evidence="7">The sequence shown here is derived from an EMBL/GenBank/DDBJ whole genome shotgun (WGS) entry which is preliminary data.</text>
</comment>
<evidence type="ECO:0000256" key="6">
    <source>
        <dbReference type="SAM" id="SignalP"/>
    </source>
</evidence>
<keyword evidence="8" id="KW-1185">Reference proteome</keyword>
<dbReference type="GO" id="GO:0006508">
    <property type="term" value="P:proteolysis"/>
    <property type="evidence" value="ECO:0007669"/>
    <property type="project" value="UniProtKB-KW"/>
</dbReference>
<gene>
    <name evidence="7" type="ORF">LTR77_001419</name>
</gene>
<sequence>MGSLLKKLALALCAMGGANAINMGLRIGSGGRTIHDFKEEVAKAEANLARRDVDPESLYPKRYFDMPVDHFPNKAKYAPHTKHTYKNRYWFDDSHYKPGGPVIILQSGETNGLNRLPYMQKGILADLAEATGGMSVIFEHRYYGYSFPTRYLNTTDLRFLTTEQALEDVKYFATNVVFPGHEKENLTSGCTPWISYGGSYPGSISAFLRVKYPDVFWGSIGSSAVTKAIYDYWQYYAPVAEYGPAFAMATQKIFTDMVDTILIKKADDTTLTHKLKATFNLPNLTHNGDFGNQLASGVGLWQSLNWDPEVSDTGFYDYCNNITSSDVLYPHTESKRSDAASLLEATGYESNTTVVNQLLNYIGWVYENSVKYCGEDQTQDECFSTLIKSHYQETGQAQSVWRSWSYQYCSEWGYLQTGSGVPRNQMPVISRTIDIEYTSAVCRFAFDIHHPADVEEANQYGGYEISHSRLAFIDGQWDPWRPATPHAYQYGAPHRVSTTTEPFILIPKALHHYDENGRFPNETTPRLPPPAVKNAQKQEVHFVKAWVDEWHAAKK</sequence>
<evidence type="ECO:0000313" key="7">
    <source>
        <dbReference type="EMBL" id="KAK5174339.1"/>
    </source>
</evidence>
<dbReference type="GeneID" id="89922767"/>
<evidence type="ECO:0000256" key="4">
    <source>
        <dbReference type="ARBA" id="ARBA00022801"/>
    </source>
</evidence>
<name>A0AAV9PNN3_9PEZI</name>
<dbReference type="Pfam" id="PF05577">
    <property type="entry name" value="Peptidase_S28"/>
    <property type="match status" value="1"/>
</dbReference>
<dbReference type="Gene3D" id="3.40.50.1820">
    <property type="entry name" value="alpha/beta hydrolase"/>
    <property type="match status" value="2"/>
</dbReference>
<feature type="chain" id="PRO_5043832912" evidence="6">
    <location>
        <begin position="21"/>
        <end position="555"/>
    </location>
</feature>
<dbReference type="FunFam" id="3.40.50.1820:FF:000251">
    <property type="entry name" value="Extracelular serine carboxypeptidase, putative"/>
    <property type="match status" value="1"/>
</dbReference>
<dbReference type="InterPro" id="IPR029058">
    <property type="entry name" value="AB_hydrolase_fold"/>
</dbReference>
<keyword evidence="3 6" id="KW-0732">Signal</keyword>
<proteinExistence type="inferred from homology"/>
<evidence type="ECO:0000256" key="1">
    <source>
        <dbReference type="ARBA" id="ARBA00011079"/>
    </source>
</evidence>
<dbReference type="GO" id="GO:0070008">
    <property type="term" value="F:serine-type exopeptidase activity"/>
    <property type="evidence" value="ECO:0007669"/>
    <property type="project" value="InterPro"/>
</dbReference>
<dbReference type="InterPro" id="IPR008758">
    <property type="entry name" value="Peptidase_S28"/>
</dbReference>
<evidence type="ECO:0000256" key="5">
    <source>
        <dbReference type="ARBA" id="ARBA00023180"/>
    </source>
</evidence>
<dbReference type="Proteomes" id="UP001337655">
    <property type="component" value="Unassembled WGS sequence"/>
</dbReference>
<feature type="signal peptide" evidence="6">
    <location>
        <begin position="1"/>
        <end position="20"/>
    </location>
</feature>
<dbReference type="GO" id="GO:0008239">
    <property type="term" value="F:dipeptidyl-peptidase activity"/>
    <property type="evidence" value="ECO:0007669"/>
    <property type="project" value="TreeGrafter"/>
</dbReference>
<dbReference type="AlphaFoldDB" id="A0AAV9PNN3"/>
<reference evidence="7 8" key="1">
    <citation type="submission" date="2023-08" db="EMBL/GenBank/DDBJ databases">
        <title>Black Yeasts Isolated from many extreme environments.</title>
        <authorList>
            <person name="Coleine C."/>
            <person name="Stajich J.E."/>
            <person name="Selbmann L."/>
        </authorList>
    </citation>
    <scope>NUCLEOTIDE SEQUENCE [LARGE SCALE GENOMIC DNA]</scope>
    <source>
        <strain evidence="7 8">CCFEE 5935</strain>
    </source>
</reference>
<dbReference type="EMBL" id="JAVRRT010000002">
    <property type="protein sequence ID" value="KAK5174339.1"/>
    <property type="molecule type" value="Genomic_DNA"/>
</dbReference>
<keyword evidence="2" id="KW-0645">Protease</keyword>
<dbReference type="PANTHER" id="PTHR11010:SF117">
    <property type="entry name" value="SERINE PROTEASE 16"/>
    <property type="match status" value="1"/>
</dbReference>
<evidence type="ECO:0000256" key="3">
    <source>
        <dbReference type="ARBA" id="ARBA00022729"/>
    </source>
</evidence>